<dbReference type="PANTHER" id="PTHR13483">
    <property type="entry name" value="BOX C_D SNORNA PROTEIN 1-RELATED"/>
    <property type="match status" value="1"/>
</dbReference>
<gene>
    <name evidence="4" type="ORF">Malapachy_2396</name>
</gene>
<dbReference type="RefSeq" id="XP_017993259.1">
    <property type="nucleotide sequence ID" value="XM_018136886.1"/>
</dbReference>
<feature type="compositionally biased region" description="Low complexity" evidence="2">
    <location>
        <begin position="353"/>
        <end position="365"/>
    </location>
</feature>
<name>A0A0M8MS22_9BASI</name>
<dbReference type="Proteomes" id="UP000037751">
    <property type="component" value="Unassembled WGS sequence"/>
</dbReference>
<dbReference type="GO" id="GO:0005634">
    <property type="term" value="C:nucleus"/>
    <property type="evidence" value="ECO:0007669"/>
    <property type="project" value="TreeGrafter"/>
</dbReference>
<dbReference type="Pfam" id="PF25790">
    <property type="entry name" value="BCD1"/>
    <property type="match status" value="1"/>
</dbReference>
<feature type="domain" description="BCD1 alpha/beta" evidence="3">
    <location>
        <begin position="59"/>
        <end position="125"/>
    </location>
</feature>
<reference evidence="4 5" key="1">
    <citation type="submission" date="2015-07" db="EMBL/GenBank/DDBJ databases">
        <title>Draft Genome Sequence of Malassezia furfur CBS1878 and Malassezia pachydermatis CBS1879.</title>
        <authorList>
            <person name="Triana S."/>
            <person name="Ohm R."/>
            <person name="Gonzalez A."/>
            <person name="DeCock H."/>
            <person name="Restrepo S."/>
            <person name="Celis A."/>
        </authorList>
    </citation>
    <scope>NUCLEOTIDE SEQUENCE [LARGE SCALE GENOMIC DNA]</scope>
    <source>
        <strain evidence="4 5">CBS 1879</strain>
    </source>
</reference>
<dbReference type="GO" id="GO:0070761">
    <property type="term" value="C:pre-snoRNP complex"/>
    <property type="evidence" value="ECO:0007669"/>
    <property type="project" value="TreeGrafter"/>
</dbReference>
<evidence type="ECO:0000256" key="2">
    <source>
        <dbReference type="SAM" id="MobiDB-lite"/>
    </source>
</evidence>
<accession>A0A0M8MS22</accession>
<dbReference type="EMBL" id="LGAV01000002">
    <property type="protein sequence ID" value="KOS15627.1"/>
    <property type="molecule type" value="Genomic_DNA"/>
</dbReference>
<protein>
    <recommendedName>
        <fullName evidence="3">BCD1 alpha/beta domain-containing protein</fullName>
    </recommendedName>
</protein>
<feature type="region of interest" description="Disordered" evidence="2">
    <location>
        <begin position="348"/>
        <end position="367"/>
    </location>
</feature>
<evidence type="ECO:0000256" key="1">
    <source>
        <dbReference type="ARBA" id="ARBA00022553"/>
    </source>
</evidence>
<dbReference type="OrthoDB" id="272357at2759"/>
<evidence type="ECO:0000259" key="3">
    <source>
        <dbReference type="Pfam" id="PF25790"/>
    </source>
</evidence>
<dbReference type="GO" id="GO:0048254">
    <property type="term" value="P:snoRNA localization"/>
    <property type="evidence" value="ECO:0007669"/>
    <property type="project" value="TreeGrafter"/>
</dbReference>
<proteinExistence type="predicted"/>
<dbReference type="InterPro" id="IPR051639">
    <property type="entry name" value="BCD1"/>
</dbReference>
<dbReference type="VEuPathDB" id="FungiDB:Malapachy_2396"/>
<dbReference type="PANTHER" id="PTHR13483:SF3">
    <property type="entry name" value="BOX C_D SNORNA PROTEIN 1"/>
    <property type="match status" value="1"/>
</dbReference>
<dbReference type="STRING" id="77020.A0A0M8MS22"/>
<dbReference type="GeneID" id="28728761"/>
<feature type="region of interest" description="Disordered" evidence="2">
    <location>
        <begin position="29"/>
        <end position="57"/>
    </location>
</feature>
<sequence>MKEYDYNQMLEDYQFLNQVGRMVTERGRELSNGKMLAPEKPAAGPSSRHGPAAQQRREALGKQIAFHKLPIMLVPDGMSRRKQNRSHWDAKQRRMLFTIQFHFPCQRTSEDATIARAQAQGILVHSLEGPTCLSHVCLTELERLSARVHHQSVTAWHARITPDERPGKRARMDDMSHRMDRVSHHGPWHLAPDVMASLGLPHAPNHALSLPASSALVLHVYPLRLRNESSVKYLDWWARKGAMQEAAATPATVSTSEAMSKPSLLVPQHILDQVSQLRADPSTVVDSPLTSSTTQYYVLVPSEMDLLTLIRRIPSEFGMVEFADLELWHTEALTMAERRGQVVLLPLGPAPSTPTDTTTPAPTSPEAVKLAAMPTLVAYTSSDSEGEAE</sequence>
<comment type="caution">
    <text evidence="4">The sequence shown here is derived from an EMBL/GenBank/DDBJ whole genome shotgun (WGS) entry which is preliminary data.</text>
</comment>
<evidence type="ECO:0000313" key="4">
    <source>
        <dbReference type="EMBL" id="KOS15627.1"/>
    </source>
</evidence>
<evidence type="ECO:0000313" key="5">
    <source>
        <dbReference type="Proteomes" id="UP000037751"/>
    </source>
</evidence>
<dbReference type="GO" id="GO:0000492">
    <property type="term" value="P:box C/D snoRNP assembly"/>
    <property type="evidence" value="ECO:0007669"/>
    <property type="project" value="TreeGrafter"/>
</dbReference>
<dbReference type="InterPro" id="IPR057721">
    <property type="entry name" value="BCD1_alpha/beta"/>
</dbReference>
<keyword evidence="5" id="KW-1185">Reference proteome</keyword>
<dbReference type="AlphaFoldDB" id="A0A0M8MS22"/>
<keyword evidence="1" id="KW-0597">Phosphoprotein</keyword>
<organism evidence="4 5">
    <name type="scientific">Malassezia pachydermatis</name>
    <dbReference type="NCBI Taxonomy" id="77020"/>
    <lineage>
        <taxon>Eukaryota</taxon>
        <taxon>Fungi</taxon>
        <taxon>Dikarya</taxon>
        <taxon>Basidiomycota</taxon>
        <taxon>Ustilaginomycotina</taxon>
        <taxon>Malasseziomycetes</taxon>
        <taxon>Malasseziales</taxon>
        <taxon>Malasseziaceae</taxon>
        <taxon>Malassezia</taxon>
    </lineage>
</organism>
<dbReference type="GO" id="GO:0000463">
    <property type="term" value="P:maturation of LSU-rRNA from tricistronic rRNA transcript (SSU-rRNA, 5.8S rRNA, LSU-rRNA)"/>
    <property type="evidence" value="ECO:0007669"/>
    <property type="project" value="TreeGrafter"/>
</dbReference>